<keyword evidence="4" id="KW-1185">Reference proteome</keyword>
<feature type="transmembrane region" description="Helical" evidence="2">
    <location>
        <begin position="111"/>
        <end position="130"/>
    </location>
</feature>
<keyword evidence="2" id="KW-0812">Transmembrane</keyword>
<keyword evidence="2" id="KW-0472">Membrane</keyword>
<feature type="transmembrane region" description="Helical" evidence="2">
    <location>
        <begin position="40"/>
        <end position="60"/>
    </location>
</feature>
<dbReference type="InterPro" id="IPR036259">
    <property type="entry name" value="MFS_trans_sf"/>
</dbReference>
<dbReference type="Proteomes" id="UP001321473">
    <property type="component" value="Unassembled WGS sequence"/>
</dbReference>
<feature type="non-terminal residue" evidence="3">
    <location>
        <position position="133"/>
    </location>
</feature>
<keyword evidence="2" id="KW-1133">Transmembrane helix</keyword>
<protein>
    <recommendedName>
        <fullName evidence="5">Monocarboxylate transporter</fullName>
    </recommendedName>
</protein>
<dbReference type="EMBL" id="JARKHS020003360">
    <property type="protein sequence ID" value="KAK8785635.1"/>
    <property type="molecule type" value="Genomic_DNA"/>
</dbReference>
<dbReference type="SUPFAM" id="SSF103473">
    <property type="entry name" value="MFS general substrate transporter"/>
    <property type="match status" value="1"/>
</dbReference>
<feature type="transmembrane region" description="Helical" evidence="2">
    <location>
        <begin position="81"/>
        <end position="105"/>
    </location>
</feature>
<dbReference type="AlphaFoldDB" id="A0AAQ4FFX5"/>
<organism evidence="3 4">
    <name type="scientific">Amblyomma americanum</name>
    <name type="common">Lone star tick</name>
    <dbReference type="NCBI Taxonomy" id="6943"/>
    <lineage>
        <taxon>Eukaryota</taxon>
        <taxon>Metazoa</taxon>
        <taxon>Ecdysozoa</taxon>
        <taxon>Arthropoda</taxon>
        <taxon>Chelicerata</taxon>
        <taxon>Arachnida</taxon>
        <taxon>Acari</taxon>
        <taxon>Parasitiformes</taxon>
        <taxon>Ixodida</taxon>
        <taxon>Ixodoidea</taxon>
        <taxon>Ixodidae</taxon>
        <taxon>Amblyomminae</taxon>
        <taxon>Amblyomma</taxon>
    </lineage>
</organism>
<evidence type="ECO:0000256" key="1">
    <source>
        <dbReference type="SAM" id="MobiDB-lite"/>
    </source>
</evidence>
<reference evidence="3 4" key="1">
    <citation type="journal article" date="2023" name="Arcadia Sci">
        <title>De novo assembly of a long-read Amblyomma americanum tick genome.</title>
        <authorList>
            <person name="Chou S."/>
            <person name="Poskanzer K.E."/>
            <person name="Rollins M."/>
            <person name="Thuy-Boun P.S."/>
        </authorList>
    </citation>
    <scope>NUCLEOTIDE SEQUENCE [LARGE SCALE GENOMIC DNA]</scope>
    <source>
        <strain evidence="3">F_SG_1</strain>
        <tissue evidence="3">Salivary glands</tissue>
    </source>
</reference>
<sequence length="133" mass="14554">MTTGLRDKKGPEAVPCQPQNGKPQARAAAAPGENPYQDTFHSWVVGVACAWNFFWLTLVNRSSGILFVAILDVFSVSRQEAAWSFSLMDTLASFTIIVCSVVYKVVDTRELSIIGSLTVSGACMLCFLVFRVQ</sequence>
<comment type="caution">
    <text evidence="3">The sequence shown here is derived from an EMBL/GenBank/DDBJ whole genome shotgun (WGS) entry which is preliminary data.</text>
</comment>
<proteinExistence type="predicted"/>
<gene>
    <name evidence="3" type="ORF">V5799_008000</name>
</gene>
<name>A0AAQ4FFX5_AMBAM</name>
<evidence type="ECO:0008006" key="5">
    <source>
        <dbReference type="Google" id="ProtNLM"/>
    </source>
</evidence>
<accession>A0AAQ4FFX5</accession>
<evidence type="ECO:0000313" key="4">
    <source>
        <dbReference type="Proteomes" id="UP001321473"/>
    </source>
</evidence>
<feature type="region of interest" description="Disordered" evidence="1">
    <location>
        <begin position="1"/>
        <end position="33"/>
    </location>
</feature>
<evidence type="ECO:0000256" key="2">
    <source>
        <dbReference type="SAM" id="Phobius"/>
    </source>
</evidence>
<feature type="compositionally biased region" description="Basic and acidic residues" evidence="1">
    <location>
        <begin position="1"/>
        <end position="11"/>
    </location>
</feature>
<evidence type="ECO:0000313" key="3">
    <source>
        <dbReference type="EMBL" id="KAK8785635.1"/>
    </source>
</evidence>